<evidence type="ECO:0000256" key="6">
    <source>
        <dbReference type="ARBA" id="ARBA00022918"/>
    </source>
</evidence>
<dbReference type="EMBL" id="NCKW01000215">
    <property type="protein sequence ID" value="POM80967.1"/>
    <property type="molecule type" value="Genomic_DNA"/>
</dbReference>
<protein>
    <submittedName>
        <fullName evidence="9">Gag-pol fusion protein</fullName>
    </submittedName>
</protein>
<dbReference type="GO" id="GO:0003964">
    <property type="term" value="F:RNA-directed DNA polymerase activity"/>
    <property type="evidence" value="ECO:0007669"/>
    <property type="project" value="UniProtKB-KW"/>
</dbReference>
<evidence type="ECO:0000256" key="4">
    <source>
        <dbReference type="ARBA" id="ARBA00022759"/>
    </source>
</evidence>
<keyword evidence="5" id="KW-0378">Hydrolase</keyword>
<dbReference type="SUPFAM" id="SSF56672">
    <property type="entry name" value="DNA/RNA polymerases"/>
    <property type="match status" value="1"/>
</dbReference>
<keyword evidence="4" id="KW-0255">Endonuclease</keyword>
<feature type="transmembrane region" description="Helical" evidence="7">
    <location>
        <begin position="48"/>
        <end position="67"/>
    </location>
</feature>
<dbReference type="Proteomes" id="UP000237271">
    <property type="component" value="Unassembled WGS sequence"/>
</dbReference>
<evidence type="ECO:0000259" key="8">
    <source>
        <dbReference type="Pfam" id="PF17917"/>
    </source>
</evidence>
<reference evidence="9 10" key="1">
    <citation type="journal article" date="2017" name="Genome Biol. Evol.">
        <title>Phytophthora megakarya and P. palmivora, closely related causal agents of cacao black pod rot, underwent increases in genome sizes and gene numbers by different mechanisms.</title>
        <authorList>
            <person name="Ali S.S."/>
            <person name="Shao J."/>
            <person name="Lary D.J."/>
            <person name="Kronmiller B."/>
            <person name="Shen D."/>
            <person name="Strem M.D."/>
            <person name="Amoako-Attah I."/>
            <person name="Akrofi A.Y."/>
            <person name="Begoude B.A."/>
            <person name="Ten Hoopen G.M."/>
            <person name="Coulibaly K."/>
            <person name="Kebe B.I."/>
            <person name="Melnick R.L."/>
            <person name="Guiltinan M.J."/>
            <person name="Tyler B.M."/>
            <person name="Meinhardt L.W."/>
            <person name="Bailey B.A."/>
        </authorList>
    </citation>
    <scope>NUCLEOTIDE SEQUENCE [LARGE SCALE GENOMIC DNA]</scope>
    <source>
        <strain evidence="10">sbr112.9</strain>
    </source>
</reference>
<evidence type="ECO:0000256" key="3">
    <source>
        <dbReference type="ARBA" id="ARBA00022722"/>
    </source>
</evidence>
<dbReference type="InterPro" id="IPR043128">
    <property type="entry name" value="Rev_trsase/Diguanyl_cyclase"/>
</dbReference>
<evidence type="ECO:0000313" key="9">
    <source>
        <dbReference type="EMBL" id="POM80967.1"/>
    </source>
</evidence>
<proteinExistence type="predicted"/>
<dbReference type="GO" id="GO:0004519">
    <property type="term" value="F:endonuclease activity"/>
    <property type="evidence" value="ECO:0007669"/>
    <property type="project" value="UniProtKB-KW"/>
</dbReference>
<keyword evidence="2" id="KW-0548">Nucleotidyltransferase</keyword>
<dbReference type="InterPro" id="IPR043502">
    <property type="entry name" value="DNA/RNA_pol_sf"/>
</dbReference>
<dbReference type="InterPro" id="IPR050951">
    <property type="entry name" value="Retrovirus_Pol_polyprotein"/>
</dbReference>
<evidence type="ECO:0000256" key="1">
    <source>
        <dbReference type="ARBA" id="ARBA00022679"/>
    </source>
</evidence>
<dbReference type="OrthoDB" id="1430630at2759"/>
<evidence type="ECO:0000313" key="10">
    <source>
        <dbReference type="Proteomes" id="UP000237271"/>
    </source>
</evidence>
<evidence type="ECO:0000256" key="7">
    <source>
        <dbReference type="SAM" id="Phobius"/>
    </source>
</evidence>
<keyword evidence="7" id="KW-0472">Membrane</keyword>
<keyword evidence="6" id="KW-0695">RNA-directed DNA polymerase</keyword>
<keyword evidence="7" id="KW-1133">Transmembrane helix</keyword>
<keyword evidence="7" id="KW-0812">Transmembrane</keyword>
<dbReference type="InterPro" id="IPR041373">
    <property type="entry name" value="RT_RNaseH"/>
</dbReference>
<dbReference type="PANTHER" id="PTHR37984">
    <property type="entry name" value="PROTEIN CBG26694"/>
    <property type="match status" value="1"/>
</dbReference>
<dbReference type="PANTHER" id="PTHR37984:SF5">
    <property type="entry name" value="PROTEIN NYNRIN-LIKE"/>
    <property type="match status" value="1"/>
</dbReference>
<dbReference type="Pfam" id="PF17917">
    <property type="entry name" value="RT_RNaseH"/>
    <property type="match status" value="1"/>
</dbReference>
<dbReference type="AlphaFoldDB" id="A0A2P4YT48"/>
<feature type="domain" description="Reverse transcriptase RNase H-like" evidence="8">
    <location>
        <begin position="164"/>
        <end position="258"/>
    </location>
</feature>
<comment type="caution">
    <text evidence="9">The sequence shown here is derived from an EMBL/GenBank/DDBJ whole genome shotgun (WGS) entry which is preliminary data.</text>
</comment>
<gene>
    <name evidence="9" type="ORF">PHPALM_1129</name>
</gene>
<sequence>MDITCDITIQTTVQKPCFQQWGDTLVMGWTHGTNNLRYHLGCPVLLRMWFYMLLYMLLTTFLVVAVYTGCRQREGYIPELATVLERLSTAGLTLELKKCVFATKSLGYLGHVLGCDGTVYGEVRSFIIPLTKLLRKKTEWGWSTDQETTFTTLTIRQLLVYSNFSVPFRLNTDASKPSLGACLIQDCGDKSRPVTYASKVNRPAEETTGATVVWAIKLFRPYHYGRRFTISTDHIKMVYVKPNLTGKLHRWALALQKFKGARDDSSMSTEIEAACNRRQFE</sequence>
<evidence type="ECO:0000256" key="2">
    <source>
        <dbReference type="ARBA" id="ARBA00022695"/>
    </source>
</evidence>
<organism evidence="9 10">
    <name type="scientific">Phytophthora palmivora</name>
    <dbReference type="NCBI Taxonomy" id="4796"/>
    <lineage>
        <taxon>Eukaryota</taxon>
        <taxon>Sar</taxon>
        <taxon>Stramenopiles</taxon>
        <taxon>Oomycota</taxon>
        <taxon>Peronosporomycetes</taxon>
        <taxon>Peronosporales</taxon>
        <taxon>Peronosporaceae</taxon>
        <taxon>Phytophthora</taxon>
    </lineage>
</organism>
<accession>A0A2P4YT48</accession>
<dbReference type="Gene3D" id="3.10.20.370">
    <property type="match status" value="1"/>
</dbReference>
<dbReference type="GO" id="GO:0016787">
    <property type="term" value="F:hydrolase activity"/>
    <property type="evidence" value="ECO:0007669"/>
    <property type="project" value="UniProtKB-KW"/>
</dbReference>
<keyword evidence="1" id="KW-0808">Transferase</keyword>
<keyword evidence="3" id="KW-0540">Nuclease</keyword>
<name>A0A2P4YT48_9STRA</name>
<keyword evidence="10" id="KW-1185">Reference proteome</keyword>
<evidence type="ECO:0000256" key="5">
    <source>
        <dbReference type="ARBA" id="ARBA00022801"/>
    </source>
</evidence>
<dbReference type="Gene3D" id="3.30.70.270">
    <property type="match status" value="1"/>
</dbReference>